<dbReference type="KEGG" id="hhb:Hhub_1110"/>
<dbReference type="Proteomes" id="UP000066737">
    <property type="component" value="Chromosome I"/>
</dbReference>
<dbReference type="InterPro" id="IPR052022">
    <property type="entry name" value="26kDa_periplasmic_antigen"/>
</dbReference>
<dbReference type="RefSeq" id="WP_059055228.1">
    <property type="nucleotide sequence ID" value="NZ_LN831302.1"/>
</dbReference>
<dbReference type="AlphaFoldDB" id="A0A0U5H0K3"/>
<dbReference type="Pfam" id="PF04402">
    <property type="entry name" value="SIMPL"/>
    <property type="match status" value="1"/>
</dbReference>
<accession>A0A0U5H0K3</accession>
<dbReference type="Gene3D" id="3.30.70.2970">
    <property type="entry name" value="Protein of unknown function (DUF541), domain 2"/>
    <property type="match status" value="1"/>
</dbReference>
<dbReference type="GO" id="GO:0006974">
    <property type="term" value="P:DNA damage response"/>
    <property type="evidence" value="ECO:0007669"/>
    <property type="project" value="TreeGrafter"/>
</dbReference>
<dbReference type="PANTHER" id="PTHR34387">
    <property type="entry name" value="SLR1258 PROTEIN"/>
    <property type="match status" value="1"/>
</dbReference>
<protein>
    <submittedName>
        <fullName evidence="1">SIMPL domain protein</fullName>
    </submittedName>
</protein>
<sequence>MRQQTLVLAVLGTALVVTAGVAGALTLGSGSATAGQAAPDEQSITVSADGTVEASPDQAVVRVAVTATGNDSSAVRDEIAERAETMQSALESSGVPSENVRTAHFDIRQERERTGDGIERGQYVGTHAFEITVEDTDSAGEVIDTAVNNGADRVDGVSFTLSDEKRDSLYQDALTNAMGNAETRADTLADAGGLSVTDTHTIVSTNTDYRAYRVESAALSAGAAAASGTSVESGPVTVTADVRVTYNATVA</sequence>
<evidence type="ECO:0000313" key="1">
    <source>
        <dbReference type="EMBL" id="CQH45146.1"/>
    </source>
</evidence>
<gene>
    <name evidence="1" type="ORF">HHUB_1110</name>
</gene>
<dbReference type="STRING" id="1407499.HHUB_1110"/>
<dbReference type="InterPro" id="IPR007497">
    <property type="entry name" value="SIMPL/DUF541"/>
</dbReference>
<dbReference type="OrthoDB" id="12132at2157"/>
<reference evidence="2" key="1">
    <citation type="journal article" date="2016" name="Environ. Microbiol.">
        <title>The complete genome of a viable archaeum isolated from 123-million-year-old rock salt.</title>
        <authorList>
            <person name="Jaakkola S.T."/>
            <person name="Pfeiffer F."/>
            <person name="Ravantti J.J."/>
            <person name="Guo Q."/>
            <person name="Liu Y."/>
            <person name="Chen X."/>
            <person name="Ma H."/>
            <person name="Yang C."/>
            <person name="Oksanen H.M."/>
            <person name="Bamford D.H."/>
        </authorList>
    </citation>
    <scope>NUCLEOTIDE SEQUENCE</scope>
    <source>
        <strain evidence="2">JI20-1</strain>
    </source>
</reference>
<dbReference type="EMBL" id="LN831302">
    <property type="protein sequence ID" value="CQH45146.1"/>
    <property type="molecule type" value="Genomic_DNA"/>
</dbReference>
<dbReference type="Gene3D" id="3.30.110.170">
    <property type="entry name" value="Protein of unknown function (DUF541), domain 1"/>
    <property type="match status" value="1"/>
</dbReference>
<dbReference type="PANTHER" id="PTHR34387:SF2">
    <property type="entry name" value="SLR1258 PROTEIN"/>
    <property type="match status" value="1"/>
</dbReference>
<name>A0A0U5H0K3_9EURY</name>
<dbReference type="GeneID" id="26657823"/>
<organism evidence="1 2">
    <name type="scientific">Halobacterium hubeiense</name>
    <dbReference type="NCBI Taxonomy" id="1407499"/>
    <lineage>
        <taxon>Archaea</taxon>
        <taxon>Methanobacteriati</taxon>
        <taxon>Methanobacteriota</taxon>
        <taxon>Stenosarchaea group</taxon>
        <taxon>Halobacteria</taxon>
        <taxon>Halobacteriales</taxon>
        <taxon>Halobacteriaceae</taxon>
        <taxon>Halobacterium</taxon>
    </lineage>
</organism>
<keyword evidence="2" id="KW-1185">Reference proteome</keyword>
<proteinExistence type="predicted"/>
<evidence type="ECO:0000313" key="2">
    <source>
        <dbReference type="Proteomes" id="UP000066737"/>
    </source>
</evidence>